<evidence type="ECO:0000313" key="4">
    <source>
        <dbReference type="Proteomes" id="UP000324870"/>
    </source>
</evidence>
<name>A0A5B5VS35_9BACT</name>
<protein>
    <submittedName>
        <fullName evidence="1 3">DNA-binding protein</fullName>
    </submittedName>
</protein>
<accession>A0A5B5VS35</accession>
<keyword evidence="3" id="KW-0238">DNA-binding</keyword>
<dbReference type="Proteomes" id="UP000324870">
    <property type="component" value="Unassembled WGS sequence"/>
</dbReference>
<comment type="caution">
    <text evidence="3">The sequence shown here is derived from an EMBL/GenBank/DDBJ whole genome shotgun (WGS) entry which is preliminary data.</text>
</comment>
<dbReference type="PANTHER" id="PTHR35145:SF1">
    <property type="entry name" value="CYTOPLASMIC PROTEIN"/>
    <property type="match status" value="1"/>
</dbReference>
<dbReference type="EMBL" id="VVND01000003">
    <property type="protein sequence ID" value="KAA3160187.1"/>
    <property type="molecule type" value="Genomic_DNA"/>
</dbReference>
<keyword evidence="4" id="KW-1185">Reference proteome</keyword>
<proteinExistence type="predicted"/>
<evidence type="ECO:0000313" key="3">
    <source>
        <dbReference type="EMBL" id="MDU0259002.1"/>
    </source>
</evidence>
<dbReference type="AlphaFoldDB" id="A0A5B5VS35"/>
<dbReference type="SUPFAM" id="SSF142906">
    <property type="entry name" value="YjbR-like"/>
    <property type="match status" value="1"/>
</dbReference>
<reference evidence="2 4" key="1">
    <citation type="journal article" date="2019" name="Nat. Med.">
        <title>A library of human gut bacterial isolates paired with longitudinal multiomics data enables mechanistic microbiome research.</title>
        <authorList>
            <person name="Poyet M."/>
            <person name="Groussin M."/>
            <person name="Gibbons S.M."/>
            <person name="Avila-Pacheco J."/>
            <person name="Jiang X."/>
            <person name="Kearney S.M."/>
            <person name="Perrotta A.R."/>
            <person name="Berdy B."/>
            <person name="Zhao S."/>
            <person name="Lieberman T.D."/>
            <person name="Swanson P.K."/>
            <person name="Smith M."/>
            <person name="Roesemann S."/>
            <person name="Alexander J.E."/>
            <person name="Rich S.A."/>
            <person name="Livny J."/>
            <person name="Vlamakis H."/>
            <person name="Clish C."/>
            <person name="Bullock K."/>
            <person name="Deik A."/>
            <person name="Scott J."/>
            <person name="Pierce K.A."/>
            <person name="Xavier R.J."/>
            <person name="Alm E.J."/>
        </authorList>
    </citation>
    <scope>NUCLEOTIDE SEQUENCE [LARGE SCALE GENOMIC DNA]</scope>
    <source>
        <strain evidence="2 4">BIOML-A1</strain>
    </source>
</reference>
<dbReference type="Proteomes" id="UP001181347">
    <property type="component" value="Unassembled WGS sequence"/>
</dbReference>
<dbReference type="GO" id="GO:0003677">
    <property type="term" value="F:DNA binding"/>
    <property type="evidence" value="ECO:0007669"/>
    <property type="project" value="UniProtKB-KW"/>
</dbReference>
<dbReference type="RefSeq" id="WP_009598023.1">
    <property type="nucleotide sequence ID" value="NZ_AP025581.1"/>
</dbReference>
<dbReference type="Proteomes" id="UP001055105">
    <property type="component" value="Unassembled WGS sequence"/>
</dbReference>
<dbReference type="OMA" id="AFRICGR"/>
<sequence>MDVLTFRDYCLSLPMAEETTPFDETTLVYKVGGKMFACADMAEFEWVAVKCDPAEAVLLREQYDEVSAAWHFNKRHWNAVRTTGDLPDGFIREQIRNSYLLVLRCSVTPKALREEILAYVGEHGLPE</sequence>
<dbReference type="Pfam" id="PF04237">
    <property type="entry name" value="YjbR"/>
    <property type="match status" value="1"/>
</dbReference>
<reference evidence="1" key="2">
    <citation type="submission" date="2022-01" db="EMBL/GenBank/DDBJ databases">
        <title>Novel bile acid biosynthetic pathways are enriched in the microbiome of centenarians.</title>
        <authorList>
            <person name="Sato Y."/>
            <person name="Atarashi K."/>
            <person name="Plichta R.D."/>
            <person name="Arai Y."/>
            <person name="Sasajima S."/>
            <person name="Kearney M.S."/>
            <person name="Suda W."/>
            <person name="Takeshita K."/>
            <person name="Sasaki T."/>
            <person name="Okamoto S."/>
            <person name="Skelly N.A."/>
            <person name="Okamura Y."/>
            <person name="Vlamakis H."/>
            <person name="Li Y."/>
            <person name="Tanoue T."/>
            <person name="Takei H."/>
            <person name="Nittono H."/>
            <person name="Narushima S."/>
            <person name="Irie J."/>
            <person name="Itoh H."/>
            <person name="Moriya K."/>
            <person name="Sugiura Y."/>
            <person name="Suematsu M."/>
            <person name="Moritoki N."/>
            <person name="Shibata S."/>
            <person name="Littman R.D."/>
            <person name="Fischbach A.M."/>
            <person name="Uwamino Y."/>
            <person name="Inoue T."/>
            <person name="Honda A."/>
            <person name="Hattori M."/>
            <person name="Murai T."/>
            <person name="Xavier J.R."/>
            <person name="Hirose N."/>
            <person name="Honda K."/>
        </authorList>
    </citation>
    <scope>NUCLEOTIDE SEQUENCE</scope>
    <source>
        <strain evidence="1">CE91-St16</strain>
    </source>
</reference>
<dbReference type="InterPro" id="IPR058532">
    <property type="entry name" value="YjbR/MT2646/Rv2570-like"/>
</dbReference>
<evidence type="ECO:0000313" key="1">
    <source>
        <dbReference type="EMBL" id="GKI17311.1"/>
    </source>
</evidence>
<evidence type="ECO:0000313" key="5">
    <source>
        <dbReference type="Proteomes" id="UP001181347"/>
    </source>
</evidence>
<dbReference type="Gene3D" id="3.90.1150.30">
    <property type="match status" value="1"/>
</dbReference>
<gene>
    <name evidence="1" type="ORF">CE91St16_02190</name>
    <name evidence="2" type="ORF">F2A26_02950</name>
    <name evidence="3" type="ORF">RVH17_02570</name>
</gene>
<dbReference type="EMBL" id="JAWDES010000004">
    <property type="protein sequence ID" value="MDU0259002.1"/>
    <property type="molecule type" value="Genomic_DNA"/>
</dbReference>
<reference evidence="3" key="3">
    <citation type="submission" date="2023-10" db="EMBL/GenBank/DDBJ databases">
        <title>Genome Sequence of the Bacteria from From Gut Wall in Crohn's Disease.</title>
        <authorList>
            <person name="Rodriguez-Palacios A."/>
        </authorList>
    </citation>
    <scope>NUCLEOTIDE SEQUENCE</scope>
    <source>
        <strain evidence="3">CavFT-hAR58</strain>
    </source>
</reference>
<dbReference type="InterPro" id="IPR007351">
    <property type="entry name" value="YjbR"/>
</dbReference>
<dbReference type="EMBL" id="BQOL01000001">
    <property type="protein sequence ID" value="GKI17311.1"/>
    <property type="molecule type" value="Genomic_DNA"/>
</dbReference>
<evidence type="ECO:0000313" key="2">
    <source>
        <dbReference type="EMBL" id="KAA3160187.1"/>
    </source>
</evidence>
<dbReference type="PANTHER" id="PTHR35145">
    <property type="entry name" value="CYTOPLASMIC PROTEIN-RELATED"/>
    <property type="match status" value="1"/>
</dbReference>
<dbReference type="InterPro" id="IPR038056">
    <property type="entry name" value="YjbR-like_sf"/>
</dbReference>
<organism evidence="3 5">
    <name type="scientific">Alistipes finegoldii</name>
    <dbReference type="NCBI Taxonomy" id="214856"/>
    <lineage>
        <taxon>Bacteria</taxon>
        <taxon>Pseudomonadati</taxon>
        <taxon>Bacteroidota</taxon>
        <taxon>Bacteroidia</taxon>
        <taxon>Bacteroidales</taxon>
        <taxon>Rikenellaceae</taxon>
        <taxon>Alistipes</taxon>
    </lineage>
</organism>